<gene>
    <name evidence="3" type="ORF">TM35_000081110</name>
</gene>
<evidence type="ECO:0000313" key="4">
    <source>
        <dbReference type="Proteomes" id="UP000192257"/>
    </source>
</evidence>
<dbReference type="PANTHER" id="PTHR36058">
    <property type="entry name" value="NUCLEOPHOSMIN"/>
    <property type="match status" value="1"/>
</dbReference>
<evidence type="ECO:0008006" key="5">
    <source>
        <dbReference type="Google" id="ProtNLM"/>
    </source>
</evidence>
<dbReference type="GeneID" id="39983756"/>
<evidence type="ECO:0000313" key="3">
    <source>
        <dbReference type="EMBL" id="ORC90313.1"/>
    </source>
</evidence>
<keyword evidence="4" id="KW-1185">Reference proteome</keyword>
<name>A0A1X0P0S9_9TRYP</name>
<dbReference type="EMBL" id="NBCO01000008">
    <property type="protein sequence ID" value="ORC90313.1"/>
    <property type="molecule type" value="Genomic_DNA"/>
</dbReference>
<comment type="caution">
    <text evidence="3">The sequence shown here is derived from an EMBL/GenBank/DDBJ whole genome shotgun (WGS) entry which is preliminary data.</text>
</comment>
<feature type="region of interest" description="Disordered" evidence="1">
    <location>
        <begin position="267"/>
        <end position="314"/>
    </location>
</feature>
<evidence type="ECO:0000256" key="1">
    <source>
        <dbReference type="SAM" id="MobiDB-lite"/>
    </source>
</evidence>
<dbReference type="OrthoDB" id="271487at2759"/>
<reference evidence="3 4" key="1">
    <citation type="submission" date="2017-03" db="EMBL/GenBank/DDBJ databases">
        <title>An alternative strategy for trypanosome survival in the mammalian bloodstream revealed through genome and transcriptome analysis of the ubiquitous bovine parasite Trypanosoma (Megatrypanum) theileri.</title>
        <authorList>
            <person name="Kelly S."/>
            <person name="Ivens A."/>
            <person name="Mott A."/>
            <person name="O'Neill E."/>
            <person name="Emms D."/>
            <person name="Macleod O."/>
            <person name="Voorheis P."/>
            <person name="Matthews J."/>
            <person name="Matthews K."/>
            <person name="Carrington M."/>
        </authorList>
    </citation>
    <scope>NUCLEOTIDE SEQUENCE [LARGE SCALE GENOMIC DNA]</scope>
    <source>
        <strain evidence="3">Edinburgh</strain>
    </source>
</reference>
<evidence type="ECO:0000256" key="2">
    <source>
        <dbReference type="SAM" id="SignalP"/>
    </source>
</evidence>
<feature type="chain" id="PRO_5012258959" description="Saposin B-type domain-containing protein" evidence="2">
    <location>
        <begin position="23"/>
        <end position="314"/>
    </location>
</feature>
<dbReference type="AlphaFoldDB" id="A0A1X0P0S9"/>
<dbReference type="PANTHER" id="PTHR36058:SF1">
    <property type="entry name" value="NUCLEOPHOSMIN"/>
    <property type="match status" value="1"/>
</dbReference>
<accession>A0A1X0P0S9</accession>
<feature type="signal peptide" evidence="2">
    <location>
        <begin position="1"/>
        <end position="22"/>
    </location>
</feature>
<organism evidence="3 4">
    <name type="scientific">Trypanosoma theileri</name>
    <dbReference type="NCBI Taxonomy" id="67003"/>
    <lineage>
        <taxon>Eukaryota</taxon>
        <taxon>Discoba</taxon>
        <taxon>Euglenozoa</taxon>
        <taxon>Kinetoplastea</taxon>
        <taxon>Metakinetoplastina</taxon>
        <taxon>Trypanosomatida</taxon>
        <taxon>Trypanosomatidae</taxon>
        <taxon>Trypanosoma</taxon>
    </lineage>
</organism>
<feature type="compositionally biased region" description="Acidic residues" evidence="1">
    <location>
        <begin position="302"/>
        <end position="314"/>
    </location>
</feature>
<dbReference type="VEuPathDB" id="TriTrypDB:TM35_000081110"/>
<protein>
    <recommendedName>
        <fullName evidence="5">Saposin B-type domain-containing protein</fullName>
    </recommendedName>
</protein>
<proteinExistence type="predicted"/>
<dbReference type="Proteomes" id="UP000192257">
    <property type="component" value="Unassembled WGS sequence"/>
</dbReference>
<dbReference type="RefSeq" id="XP_028884379.1">
    <property type="nucleotide sequence ID" value="XM_029023976.1"/>
</dbReference>
<sequence length="314" mass="35475">MRSLMYFVLLISAATLLTLTNAKKEKPLNEPFPKDAIDAISCDICSLLVRKTYLDVQALFAASVETRVRVNEDDILTAIEDVCNPFAETGQWIRRVAINYSAMTAPFLLGIEELPVFTKCKRTCTTIVEACEAIMDHDSMDQLTPKLLHLPEYADGETLARSLCQTSPICTKRKSLSAERYAELRTMIKADVMEEIDPKEMEVERMMDQMERKENRRHDIFSREEITAMQQGLLRGDREAVAKIDPSIMDLNNEEFAALQAMIRGKMPASQEKVTGQQQGQSSDNMNSIGMDQDIYNGADYGNDEDSMIMDDDL</sequence>
<keyword evidence="2" id="KW-0732">Signal</keyword>
<feature type="compositionally biased region" description="Polar residues" evidence="1">
    <location>
        <begin position="272"/>
        <end position="290"/>
    </location>
</feature>